<accession>A0ABX6JYR3</accession>
<dbReference type="RefSeq" id="WP_166331707.1">
    <property type="nucleotide sequence ID" value="NZ_CP049933.1"/>
</dbReference>
<protein>
    <submittedName>
        <fullName evidence="2">Holin</fullName>
    </submittedName>
</protein>
<keyword evidence="1" id="KW-0812">Transmembrane</keyword>
<evidence type="ECO:0000313" key="3">
    <source>
        <dbReference type="Proteomes" id="UP000503441"/>
    </source>
</evidence>
<name>A0ABX6JYR3_9MICO</name>
<keyword evidence="1" id="KW-0472">Membrane</keyword>
<evidence type="ECO:0000256" key="1">
    <source>
        <dbReference type="SAM" id="Phobius"/>
    </source>
</evidence>
<sequence length="79" mass="8176">MRTKQFWLETGERAVKTFAQSAVALLTAGAAGLLGVDWLQLVSVAGLAALVSVLTSVGSDYVGDRGTASLVTYEDDSAV</sequence>
<dbReference type="EMBL" id="CP049933">
    <property type="protein sequence ID" value="QIM19465.1"/>
    <property type="molecule type" value="Genomic_DNA"/>
</dbReference>
<keyword evidence="3" id="KW-1185">Reference proteome</keyword>
<feature type="transmembrane region" description="Helical" evidence="1">
    <location>
        <begin position="21"/>
        <end position="54"/>
    </location>
</feature>
<gene>
    <name evidence="2" type="ORF">G7066_14410</name>
</gene>
<organism evidence="2 3">
    <name type="scientific">Leucobacter coleopterorum</name>
    <dbReference type="NCBI Taxonomy" id="2714933"/>
    <lineage>
        <taxon>Bacteria</taxon>
        <taxon>Bacillati</taxon>
        <taxon>Actinomycetota</taxon>
        <taxon>Actinomycetes</taxon>
        <taxon>Micrococcales</taxon>
        <taxon>Microbacteriaceae</taxon>
        <taxon>Leucobacter</taxon>
    </lineage>
</organism>
<proteinExistence type="predicted"/>
<dbReference type="Proteomes" id="UP000503441">
    <property type="component" value="Chromosome"/>
</dbReference>
<dbReference type="Pfam" id="PF16945">
    <property type="entry name" value="Phage_r1t_holin"/>
    <property type="match status" value="1"/>
</dbReference>
<dbReference type="InterPro" id="IPR020109">
    <property type="entry name" value="Holin_r1t"/>
</dbReference>
<evidence type="ECO:0000313" key="2">
    <source>
        <dbReference type="EMBL" id="QIM19465.1"/>
    </source>
</evidence>
<keyword evidence="1" id="KW-1133">Transmembrane helix</keyword>
<reference evidence="2 3" key="1">
    <citation type="submission" date="2020-03" db="EMBL/GenBank/DDBJ databases">
        <title>Leucobacter sp. nov., isolated from beetles.</title>
        <authorList>
            <person name="Hyun D.-W."/>
            <person name="Bae J.-W."/>
        </authorList>
    </citation>
    <scope>NUCLEOTIDE SEQUENCE [LARGE SCALE GENOMIC DNA]</scope>
    <source>
        <strain evidence="2 3">HDW9A</strain>
    </source>
</reference>